<keyword evidence="5" id="KW-1185">Reference proteome</keyword>
<feature type="signal peptide" evidence="3">
    <location>
        <begin position="1"/>
        <end position="26"/>
    </location>
</feature>
<evidence type="ECO:0000313" key="5">
    <source>
        <dbReference type="Proteomes" id="UP001201980"/>
    </source>
</evidence>
<keyword evidence="2" id="KW-1133">Transmembrane helix</keyword>
<protein>
    <submittedName>
        <fullName evidence="4">Uncharacterized protein</fullName>
    </submittedName>
</protein>
<gene>
    <name evidence="4" type="ORF">MKZ38_005701</name>
</gene>
<evidence type="ECO:0000256" key="3">
    <source>
        <dbReference type="SAM" id="SignalP"/>
    </source>
</evidence>
<dbReference type="Proteomes" id="UP001201980">
    <property type="component" value="Unassembled WGS sequence"/>
</dbReference>
<accession>A0AAD5RJX5</accession>
<evidence type="ECO:0000313" key="4">
    <source>
        <dbReference type="EMBL" id="KAJ2896299.1"/>
    </source>
</evidence>
<sequence length="165" mass="17024">MSSTARLSAPQILCFLLASAATSVRAQDWAATTATGDTSPTSTPLSDASQTTSSGSSPPSDSCSNNAITGAGIGVGFGIGVGSCLIVAAVLWATLWMRKREELDTPPPPGTSPYLEVIEEGRAGLGPKRPSSAAVDGRASRMSTRLSFMGQARGNRHVSWWLVGQ</sequence>
<name>A0AAD5RJX5_9PEZI</name>
<keyword evidence="2" id="KW-0812">Transmembrane</keyword>
<dbReference type="AlphaFoldDB" id="A0AAD5RJX5"/>
<evidence type="ECO:0000256" key="2">
    <source>
        <dbReference type="SAM" id="Phobius"/>
    </source>
</evidence>
<feature type="chain" id="PRO_5042127620" evidence="3">
    <location>
        <begin position="27"/>
        <end position="165"/>
    </location>
</feature>
<dbReference type="EMBL" id="JAKWBI020000341">
    <property type="protein sequence ID" value="KAJ2896299.1"/>
    <property type="molecule type" value="Genomic_DNA"/>
</dbReference>
<proteinExistence type="predicted"/>
<keyword evidence="3" id="KW-0732">Signal</keyword>
<keyword evidence="2" id="KW-0472">Membrane</keyword>
<feature type="region of interest" description="Disordered" evidence="1">
    <location>
        <begin position="33"/>
        <end position="62"/>
    </location>
</feature>
<feature type="transmembrane region" description="Helical" evidence="2">
    <location>
        <begin position="67"/>
        <end position="93"/>
    </location>
</feature>
<comment type="caution">
    <text evidence="4">The sequence shown here is derived from an EMBL/GenBank/DDBJ whole genome shotgun (WGS) entry which is preliminary data.</text>
</comment>
<organism evidence="4 5">
    <name type="scientific">Zalerion maritima</name>
    <dbReference type="NCBI Taxonomy" id="339359"/>
    <lineage>
        <taxon>Eukaryota</taxon>
        <taxon>Fungi</taxon>
        <taxon>Dikarya</taxon>
        <taxon>Ascomycota</taxon>
        <taxon>Pezizomycotina</taxon>
        <taxon>Sordariomycetes</taxon>
        <taxon>Lulworthiomycetidae</taxon>
        <taxon>Lulworthiales</taxon>
        <taxon>Lulworthiaceae</taxon>
        <taxon>Zalerion</taxon>
    </lineage>
</organism>
<evidence type="ECO:0000256" key="1">
    <source>
        <dbReference type="SAM" id="MobiDB-lite"/>
    </source>
</evidence>
<reference evidence="4" key="1">
    <citation type="submission" date="2022-07" db="EMBL/GenBank/DDBJ databases">
        <title>Draft genome sequence of Zalerion maritima ATCC 34329, a (micro)plastics degrading marine fungus.</title>
        <authorList>
            <person name="Paco A."/>
            <person name="Goncalves M.F.M."/>
            <person name="Rocha-Santos T.A.P."/>
            <person name="Alves A."/>
        </authorList>
    </citation>
    <scope>NUCLEOTIDE SEQUENCE</scope>
    <source>
        <strain evidence="4">ATCC 34329</strain>
    </source>
</reference>